<gene>
    <name evidence="3" type="ORF">V7S43_018883</name>
</gene>
<evidence type="ECO:0000256" key="1">
    <source>
        <dbReference type="SAM" id="MobiDB-lite"/>
    </source>
</evidence>
<evidence type="ECO:0000259" key="2">
    <source>
        <dbReference type="Pfam" id="PF20681"/>
    </source>
</evidence>
<dbReference type="AlphaFoldDB" id="A0ABD3EQ45"/>
<keyword evidence="4" id="KW-1185">Reference proteome</keyword>
<comment type="caution">
    <text evidence="3">The sequence shown here is derived from an EMBL/GenBank/DDBJ whole genome shotgun (WGS) entry which is preliminary data.</text>
</comment>
<dbReference type="InterPro" id="IPR049203">
    <property type="entry name" value="DUF6818"/>
</dbReference>
<feature type="region of interest" description="Disordered" evidence="1">
    <location>
        <begin position="68"/>
        <end position="132"/>
    </location>
</feature>
<dbReference type="PANTHER" id="PTHR34409">
    <property type="entry name" value="SET DOMAIN-CONTAINING PROTEIN"/>
    <property type="match status" value="1"/>
</dbReference>
<feature type="compositionally biased region" description="Basic and acidic residues" evidence="1">
    <location>
        <begin position="123"/>
        <end position="132"/>
    </location>
</feature>
<evidence type="ECO:0000313" key="4">
    <source>
        <dbReference type="Proteomes" id="UP001632037"/>
    </source>
</evidence>
<feature type="compositionally biased region" description="Basic residues" evidence="1">
    <location>
        <begin position="87"/>
        <end position="98"/>
    </location>
</feature>
<protein>
    <recommendedName>
        <fullName evidence="2">DUF6818 domain-containing protein</fullName>
    </recommendedName>
</protein>
<name>A0ABD3EQ45_9STRA</name>
<feature type="compositionally biased region" description="Basic and acidic residues" evidence="1">
    <location>
        <begin position="77"/>
        <end position="86"/>
    </location>
</feature>
<accession>A0ABD3EQ45</accession>
<reference evidence="3 4" key="1">
    <citation type="submission" date="2024-09" db="EMBL/GenBank/DDBJ databases">
        <title>Genome sequencing and assembly of Phytophthora oleae, isolate VK10A, causative agent of rot of olive drupes.</title>
        <authorList>
            <person name="Conti Taguali S."/>
            <person name="Riolo M."/>
            <person name="La Spada F."/>
            <person name="Cacciola S.O."/>
            <person name="Dionisio G."/>
        </authorList>
    </citation>
    <scope>NUCLEOTIDE SEQUENCE [LARGE SCALE GENOMIC DNA]</scope>
    <source>
        <strain evidence="3 4">VK10A</strain>
    </source>
</reference>
<organism evidence="3 4">
    <name type="scientific">Phytophthora oleae</name>
    <dbReference type="NCBI Taxonomy" id="2107226"/>
    <lineage>
        <taxon>Eukaryota</taxon>
        <taxon>Sar</taxon>
        <taxon>Stramenopiles</taxon>
        <taxon>Oomycota</taxon>
        <taxon>Peronosporomycetes</taxon>
        <taxon>Peronosporales</taxon>
        <taxon>Peronosporaceae</taxon>
        <taxon>Phytophthora</taxon>
    </lineage>
</organism>
<dbReference type="PANTHER" id="PTHR34409:SF1">
    <property type="entry name" value="MYB-LIKE DOMAIN-CONTAINING PROTEIN"/>
    <property type="match status" value="1"/>
</dbReference>
<dbReference type="Proteomes" id="UP001632037">
    <property type="component" value="Unassembled WGS sequence"/>
</dbReference>
<dbReference type="EMBL" id="JBIMZQ010000086">
    <property type="protein sequence ID" value="KAL3656311.1"/>
    <property type="molecule type" value="Genomic_DNA"/>
</dbReference>
<dbReference type="Pfam" id="PF20681">
    <property type="entry name" value="DUF6818"/>
    <property type="match status" value="1"/>
</dbReference>
<evidence type="ECO:0000313" key="3">
    <source>
        <dbReference type="EMBL" id="KAL3656311.1"/>
    </source>
</evidence>
<feature type="domain" description="DUF6818" evidence="2">
    <location>
        <begin position="27"/>
        <end position="71"/>
    </location>
</feature>
<sequence>MPEAEGTANYKFVEKELFLSVVTDYLPRGKQEWDQVAALYNQRKERHAASRSGASLKRRFASLYSVSQRSASTPSCLEKRAMELRPKNSKRPSARRRTVGIDADRYDACPQATESTPAVSHSRVHERTSDAD</sequence>
<proteinExistence type="predicted"/>